<name>A0A840L6G7_9BURK</name>
<organism evidence="1 2">
    <name type="scientific">Roseateles oligotrophus</name>
    <dbReference type="NCBI Taxonomy" id="1769250"/>
    <lineage>
        <taxon>Bacteria</taxon>
        <taxon>Pseudomonadati</taxon>
        <taxon>Pseudomonadota</taxon>
        <taxon>Betaproteobacteria</taxon>
        <taxon>Burkholderiales</taxon>
        <taxon>Sphaerotilaceae</taxon>
        <taxon>Roseateles</taxon>
    </lineage>
</organism>
<evidence type="ECO:0000313" key="1">
    <source>
        <dbReference type="EMBL" id="MBB4842403.1"/>
    </source>
</evidence>
<keyword evidence="2" id="KW-1185">Reference proteome</keyword>
<dbReference type="AlphaFoldDB" id="A0A840L6G7"/>
<reference evidence="1 2" key="1">
    <citation type="submission" date="2020-08" db="EMBL/GenBank/DDBJ databases">
        <title>Functional genomics of gut bacteria from endangered species of beetles.</title>
        <authorList>
            <person name="Carlos-Shanley C."/>
        </authorList>
    </citation>
    <scope>NUCLEOTIDE SEQUENCE [LARGE SCALE GENOMIC DNA]</scope>
    <source>
        <strain evidence="1 2">S00239</strain>
    </source>
</reference>
<gene>
    <name evidence="1" type="ORF">HNP55_000898</name>
</gene>
<protein>
    <submittedName>
        <fullName evidence="1">EPS-associated MarR family transcriptional regulator</fullName>
    </submittedName>
</protein>
<sequence length="85" mass="10039">MAELLGISLGKTNFIVQAVLKRGWLKVENFKRSTNKWGYIYILTSQGISERLRLTHTFIQRKEEEYELLRREIDQLKQEISHASS</sequence>
<dbReference type="EMBL" id="JACHLP010000001">
    <property type="protein sequence ID" value="MBB4842403.1"/>
    <property type="molecule type" value="Genomic_DNA"/>
</dbReference>
<dbReference type="NCBIfam" id="TIGR04176">
    <property type="entry name" value="MarR_EPS"/>
    <property type="match status" value="1"/>
</dbReference>
<proteinExistence type="predicted"/>
<evidence type="ECO:0000313" key="2">
    <source>
        <dbReference type="Proteomes" id="UP000562027"/>
    </source>
</evidence>
<comment type="caution">
    <text evidence="1">The sequence shown here is derived from an EMBL/GenBank/DDBJ whole genome shotgun (WGS) entry which is preliminary data.</text>
</comment>
<dbReference type="InterPro" id="IPR026433">
    <property type="entry name" value="MarR_EPS"/>
</dbReference>
<dbReference type="Proteomes" id="UP000562027">
    <property type="component" value="Unassembled WGS sequence"/>
</dbReference>
<accession>A0A840L6G7</accession>